<feature type="region of interest" description="Disordered" evidence="1">
    <location>
        <begin position="45"/>
        <end position="73"/>
    </location>
</feature>
<protein>
    <submittedName>
        <fullName evidence="2">Uncharacterized protein</fullName>
    </submittedName>
</protein>
<accession>A0A0F0GWF4</accession>
<dbReference type="Proteomes" id="UP000033393">
    <property type="component" value="Unassembled WGS sequence"/>
</dbReference>
<dbReference type="RefSeq" id="WP_045313820.1">
    <property type="nucleotide sequence ID" value="NZ_JYJG01000172.1"/>
</dbReference>
<name>A0A0F0GWF4_LENAE</name>
<dbReference type="PATRIC" id="fig|68170.10.peg.6003"/>
<organism evidence="2 3">
    <name type="scientific">Lentzea aerocolonigenes</name>
    <name type="common">Lechevalieria aerocolonigenes</name>
    <name type="synonym">Saccharothrix aerocolonigenes</name>
    <dbReference type="NCBI Taxonomy" id="68170"/>
    <lineage>
        <taxon>Bacteria</taxon>
        <taxon>Bacillati</taxon>
        <taxon>Actinomycetota</taxon>
        <taxon>Actinomycetes</taxon>
        <taxon>Pseudonocardiales</taxon>
        <taxon>Pseudonocardiaceae</taxon>
        <taxon>Lentzea</taxon>
    </lineage>
</organism>
<comment type="caution">
    <text evidence="2">The sequence shown here is derived from an EMBL/GenBank/DDBJ whole genome shotgun (WGS) entry which is preliminary data.</text>
</comment>
<gene>
    <name evidence="2" type="ORF">UK23_23785</name>
</gene>
<dbReference type="AlphaFoldDB" id="A0A0F0GWF4"/>
<proteinExistence type="predicted"/>
<evidence type="ECO:0000256" key="1">
    <source>
        <dbReference type="SAM" id="MobiDB-lite"/>
    </source>
</evidence>
<sequence length="73" mass="7389">MGGATVLGLILLGIGFAVAWSSGMAAWLSCRDVAEGAAGALIPMPRVSENAADSTSRPRRTTRRGDDEVSAGG</sequence>
<evidence type="ECO:0000313" key="3">
    <source>
        <dbReference type="Proteomes" id="UP000033393"/>
    </source>
</evidence>
<evidence type="ECO:0000313" key="2">
    <source>
        <dbReference type="EMBL" id="KJK46342.1"/>
    </source>
</evidence>
<keyword evidence="3" id="KW-1185">Reference proteome</keyword>
<dbReference type="EMBL" id="JYJG01000172">
    <property type="protein sequence ID" value="KJK46342.1"/>
    <property type="molecule type" value="Genomic_DNA"/>
</dbReference>
<reference evidence="2 3" key="1">
    <citation type="submission" date="2015-02" db="EMBL/GenBank/DDBJ databases">
        <authorList>
            <person name="Ju K.-S."/>
            <person name="Doroghazi J.R."/>
            <person name="Metcalf W."/>
        </authorList>
    </citation>
    <scope>NUCLEOTIDE SEQUENCE [LARGE SCALE GENOMIC DNA]</scope>
    <source>
        <strain evidence="2 3">NRRL B-16140</strain>
    </source>
</reference>